<dbReference type="AlphaFoldDB" id="A0A444I9V3"/>
<name>A0A444I9V3_RHILE</name>
<reference evidence="2 3" key="1">
    <citation type="submission" date="2019-01" db="EMBL/GenBank/DDBJ databases">
        <title>RHIZO-ID as a novel technology for direct rhizobia identification.</title>
        <authorList>
            <person name="De Meyer S.E."/>
        </authorList>
    </citation>
    <scope>NUCLEOTIDE SEQUENCE [LARGE SCALE GENOMIC DNA]</scope>
    <source>
        <strain evidence="2 3">WSM448</strain>
    </source>
</reference>
<evidence type="ECO:0000313" key="3">
    <source>
        <dbReference type="Proteomes" id="UP000283817"/>
    </source>
</evidence>
<gene>
    <name evidence="2" type="ORF">EHI47_04410</name>
</gene>
<accession>A0A444I9V3</accession>
<dbReference type="Proteomes" id="UP000283817">
    <property type="component" value="Unassembled WGS sequence"/>
</dbReference>
<dbReference type="EMBL" id="SBHX01000011">
    <property type="protein sequence ID" value="RWX35652.1"/>
    <property type="molecule type" value="Genomic_DNA"/>
</dbReference>
<comment type="caution">
    <text evidence="2">The sequence shown here is derived from an EMBL/GenBank/DDBJ whole genome shotgun (WGS) entry which is preliminary data.</text>
</comment>
<sequence length="93" mass="10203">METCAPRPGSECPGSPGFPLPADAPTDEILTLQGQGLSRASRAWQIRLSPNWCLSDPHFFQQSVIVVQVATWKSHVLFCVLIHGLHLGQPNEK</sequence>
<organism evidence="2 3">
    <name type="scientific">Rhizobium leguminosarum</name>
    <dbReference type="NCBI Taxonomy" id="384"/>
    <lineage>
        <taxon>Bacteria</taxon>
        <taxon>Pseudomonadati</taxon>
        <taxon>Pseudomonadota</taxon>
        <taxon>Alphaproteobacteria</taxon>
        <taxon>Hyphomicrobiales</taxon>
        <taxon>Rhizobiaceae</taxon>
        <taxon>Rhizobium/Agrobacterium group</taxon>
        <taxon>Rhizobium</taxon>
    </lineage>
</organism>
<evidence type="ECO:0000256" key="1">
    <source>
        <dbReference type="SAM" id="MobiDB-lite"/>
    </source>
</evidence>
<protein>
    <submittedName>
        <fullName evidence="2">Uncharacterized protein</fullName>
    </submittedName>
</protein>
<feature type="region of interest" description="Disordered" evidence="1">
    <location>
        <begin position="1"/>
        <end position="25"/>
    </location>
</feature>
<proteinExistence type="predicted"/>
<evidence type="ECO:0000313" key="2">
    <source>
        <dbReference type="EMBL" id="RWX35652.1"/>
    </source>
</evidence>